<evidence type="ECO:0000313" key="2">
    <source>
        <dbReference type="EMBL" id="KAL1841103.1"/>
    </source>
</evidence>
<feature type="region of interest" description="Disordered" evidence="1">
    <location>
        <begin position="95"/>
        <end position="167"/>
    </location>
</feature>
<gene>
    <name evidence="2" type="ORF">VTK73DRAFT_3590</name>
</gene>
<comment type="caution">
    <text evidence="2">The sequence shown here is derived from an EMBL/GenBank/DDBJ whole genome shotgun (WGS) entry which is preliminary data.</text>
</comment>
<name>A0ABR3VGW1_9PEZI</name>
<accession>A0ABR3VGW1</accession>
<reference evidence="2 3" key="1">
    <citation type="journal article" date="2024" name="Commun. Biol.">
        <title>Comparative genomic analysis of thermophilic fungi reveals convergent evolutionary adaptations and gene losses.</title>
        <authorList>
            <person name="Steindorff A.S."/>
            <person name="Aguilar-Pontes M.V."/>
            <person name="Robinson A.J."/>
            <person name="Andreopoulos B."/>
            <person name="LaButti K."/>
            <person name="Kuo A."/>
            <person name="Mondo S."/>
            <person name="Riley R."/>
            <person name="Otillar R."/>
            <person name="Haridas S."/>
            <person name="Lipzen A."/>
            <person name="Grimwood J."/>
            <person name="Schmutz J."/>
            <person name="Clum A."/>
            <person name="Reid I.D."/>
            <person name="Moisan M.C."/>
            <person name="Butler G."/>
            <person name="Nguyen T.T.M."/>
            <person name="Dewar K."/>
            <person name="Conant G."/>
            <person name="Drula E."/>
            <person name="Henrissat B."/>
            <person name="Hansel C."/>
            <person name="Singer S."/>
            <person name="Hutchinson M.I."/>
            <person name="de Vries R.P."/>
            <person name="Natvig D.O."/>
            <person name="Powell A.J."/>
            <person name="Tsang A."/>
            <person name="Grigoriev I.V."/>
        </authorList>
    </citation>
    <scope>NUCLEOTIDE SEQUENCE [LARGE SCALE GENOMIC DNA]</scope>
    <source>
        <strain evidence="2 3">ATCC 24622</strain>
    </source>
</reference>
<dbReference type="EMBL" id="JAZHXJ010002118">
    <property type="protein sequence ID" value="KAL1841103.1"/>
    <property type="molecule type" value="Genomic_DNA"/>
</dbReference>
<feature type="region of interest" description="Disordered" evidence="1">
    <location>
        <begin position="1"/>
        <end position="28"/>
    </location>
</feature>
<proteinExistence type="predicted"/>
<dbReference type="Proteomes" id="UP001586593">
    <property type="component" value="Unassembled WGS sequence"/>
</dbReference>
<organism evidence="2 3">
    <name type="scientific">Phialemonium thermophilum</name>
    <dbReference type="NCBI Taxonomy" id="223376"/>
    <lineage>
        <taxon>Eukaryota</taxon>
        <taxon>Fungi</taxon>
        <taxon>Dikarya</taxon>
        <taxon>Ascomycota</taxon>
        <taxon>Pezizomycotina</taxon>
        <taxon>Sordariomycetes</taxon>
        <taxon>Sordariomycetidae</taxon>
        <taxon>Cephalothecales</taxon>
        <taxon>Cephalothecaceae</taxon>
        <taxon>Phialemonium</taxon>
    </lineage>
</organism>
<evidence type="ECO:0000256" key="1">
    <source>
        <dbReference type="SAM" id="MobiDB-lite"/>
    </source>
</evidence>
<keyword evidence="3" id="KW-1185">Reference proteome</keyword>
<evidence type="ECO:0000313" key="3">
    <source>
        <dbReference type="Proteomes" id="UP001586593"/>
    </source>
</evidence>
<feature type="compositionally biased region" description="Polar residues" evidence="1">
    <location>
        <begin position="104"/>
        <end position="117"/>
    </location>
</feature>
<protein>
    <submittedName>
        <fullName evidence="2">Uncharacterized protein</fullName>
    </submittedName>
</protein>
<sequence>MSAGMRMRGNEECATYRPSVSQQDGRASRVLAQERGDVVDLGVQHDPAGLGAGVPCDFGAVQHVGCEGVDLADGQRGQDVRRGRLSQRQLVWTQPRRSAAENLGSLQTNDGEGSCTNERMRGPSEESQMWRHPGVTPHRRLRQGSSVGEGRHRHFVTTSSRGIGNRG</sequence>
<feature type="compositionally biased region" description="Polar residues" evidence="1">
    <location>
        <begin position="156"/>
        <end position="167"/>
    </location>
</feature>